<dbReference type="PANTHER" id="PTHR11076:SF33">
    <property type="entry name" value="DNA POLYMERASE KAPPA"/>
    <property type="match status" value="1"/>
</dbReference>
<dbReference type="AlphaFoldDB" id="A0A0F9NFH1"/>
<evidence type="ECO:0000256" key="7">
    <source>
        <dbReference type="ARBA" id="ARBA00022763"/>
    </source>
</evidence>
<dbReference type="InterPro" id="IPR050116">
    <property type="entry name" value="DNA_polymerase-Y"/>
</dbReference>
<dbReference type="PANTHER" id="PTHR11076">
    <property type="entry name" value="DNA REPAIR POLYMERASE UMUC / TRANSFERASE FAMILY MEMBER"/>
    <property type="match status" value="1"/>
</dbReference>
<dbReference type="GO" id="GO:0006281">
    <property type="term" value="P:DNA repair"/>
    <property type="evidence" value="ECO:0007669"/>
    <property type="project" value="UniProtKB-KW"/>
</dbReference>
<dbReference type="Pfam" id="PF00817">
    <property type="entry name" value="IMS"/>
    <property type="match status" value="1"/>
</dbReference>
<dbReference type="HAMAP" id="MF_01113">
    <property type="entry name" value="DNApol_IV"/>
    <property type="match status" value="1"/>
</dbReference>
<dbReference type="InterPro" id="IPR017961">
    <property type="entry name" value="DNA_pol_Y-fam_little_finger"/>
</dbReference>
<dbReference type="Pfam" id="PF11799">
    <property type="entry name" value="IMS_C"/>
    <property type="match status" value="1"/>
</dbReference>
<dbReference type="InterPro" id="IPR043128">
    <property type="entry name" value="Rev_trsase/Diguanyl_cyclase"/>
</dbReference>
<keyword evidence="9" id="KW-0239">DNA-directed DNA polymerase</keyword>
<reference evidence="13" key="1">
    <citation type="journal article" date="2015" name="Nature">
        <title>Complex archaea that bridge the gap between prokaryotes and eukaryotes.</title>
        <authorList>
            <person name="Spang A."/>
            <person name="Saw J.H."/>
            <person name="Jorgensen S.L."/>
            <person name="Zaremba-Niedzwiedzka K."/>
            <person name="Martijn J."/>
            <person name="Lind A.E."/>
            <person name="van Eijk R."/>
            <person name="Schleper C."/>
            <person name="Guy L."/>
            <person name="Ettema T.J."/>
        </authorList>
    </citation>
    <scope>NUCLEOTIDE SEQUENCE</scope>
</reference>
<dbReference type="NCBIfam" id="NF002677">
    <property type="entry name" value="PRK02406.1"/>
    <property type="match status" value="1"/>
</dbReference>
<keyword evidence="8" id="KW-0460">Magnesium</keyword>
<name>A0A0F9NFH1_9ZZZZ</name>
<dbReference type="GO" id="GO:0003887">
    <property type="term" value="F:DNA-directed DNA polymerase activity"/>
    <property type="evidence" value="ECO:0007669"/>
    <property type="project" value="UniProtKB-KW"/>
</dbReference>
<dbReference type="Gene3D" id="3.40.1170.60">
    <property type="match status" value="1"/>
</dbReference>
<dbReference type="SUPFAM" id="SSF56672">
    <property type="entry name" value="DNA/RNA polymerases"/>
    <property type="match status" value="1"/>
</dbReference>
<evidence type="ECO:0000256" key="1">
    <source>
        <dbReference type="ARBA" id="ARBA00010945"/>
    </source>
</evidence>
<dbReference type="FunFam" id="3.30.1490.100:FF:000004">
    <property type="entry name" value="DNA polymerase IV"/>
    <property type="match status" value="1"/>
</dbReference>
<keyword evidence="7" id="KW-0227">DNA damage</keyword>
<comment type="caution">
    <text evidence="13">The sequence shown here is derived from an EMBL/GenBank/DDBJ whole genome shotgun (WGS) entry which is preliminary data.</text>
</comment>
<evidence type="ECO:0000256" key="6">
    <source>
        <dbReference type="ARBA" id="ARBA00022723"/>
    </source>
</evidence>
<evidence type="ECO:0000256" key="5">
    <source>
        <dbReference type="ARBA" id="ARBA00022705"/>
    </source>
</evidence>
<dbReference type="GO" id="GO:0009432">
    <property type="term" value="P:SOS response"/>
    <property type="evidence" value="ECO:0007669"/>
    <property type="project" value="TreeGrafter"/>
</dbReference>
<keyword evidence="5" id="KW-0235">DNA replication</keyword>
<dbReference type="Gene3D" id="3.30.70.270">
    <property type="match status" value="1"/>
</dbReference>
<keyword evidence="6" id="KW-0479">Metal-binding</keyword>
<sequence length="383" mass="42791">MSTTRSILHLDMDAFFAAVEQRDHPELKGKPLLIGHDGPRGVVATASYEARSFGCHSAQPMVTAKRRCPDAIILPVRGQRYQEVSEQMSAILDEFSPLVEPISIDEAFIDLTGTERLLGKPEDVARRMKARIRSVLELTASVGVSFNKFLAKLASDMDKPDGLTIIRPEDVDRILSPLPVTKLFGIGKITGEKLAKVGIKTVGDLRQKPLEWLRVHLGSEAQGYFNLARGVDDRPLTPDREAQSIGHERTFEVDVANPDEIRRVLFDQVEQVARRLRKHGLRARGVSLKIRFGDFETIGRSTTLTGSTNITTELWQAARGLFDKWPFRPVRLIGITAERLTETKSQLTLFDDPGKERQEKLDSVTDRINEKYGEKAIGRGGKS</sequence>
<dbReference type="GO" id="GO:0042276">
    <property type="term" value="P:error-prone translesion synthesis"/>
    <property type="evidence" value="ECO:0007669"/>
    <property type="project" value="TreeGrafter"/>
</dbReference>
<keyword evidence="3" id="KW-0808">Transferase</keyword>
<evidence type="ECO:0000256" key="4">
    <source>
        <dbReference type="ARBA" id="ARBA00022695"/>
    </source>
</evidence>
<evidence type="ECO:0000256" key="2">
    <source>
        <dbReference type="ARBA" id="ARBA00012417"/>
    </source>
</evidence>
<keyword evidence="10" id="KW-0234">DNA repair</keyword>
<evidence type="ECO:0000256" key="11">
    <source>
        <dbReference type="ARBA" id="ARBA00049244"/>
    </source>
</evidence>
<accession>A0A0F9NFH1</accession>
<feature type="domain" description="UmuC" evidence="12">
    <location>
        <begin position="7"/>
        <end position="187"/>
    </location>
</feature>
<dbReference type="InterPro" id="IPR022880">
    <property type="entry name" value="DNApol_IV"/>
</dbReference>
<gene>
    <name evidence="13" type="ORF">LCGC14_1343080</name>
</gene>
<comment type="similarity">
    <text evidence="1">Belongs to the DNA polymerase type-Y family.</text>
</comment>
<dbReference type="Gene3D" id="3.30.1490.100">
    <property type="entry name" value="DNA polymerase, Y-family, little finger domain"/>
    <property type="match status" value="1"/>
</dbReference>
<dbReference type="CDD" id="cd03586">
    <property type="entry name" value="PolY_Pol_IV_kappa"/>
    <property type="match status" value="1"/>
</dbReference>
<keyword evidence="4" id="KW-0548">Nucleotidyltransferase</keyword>
<dbReference type="GO" id="GO:0006260">
    <property type="term" value="P:DNA replication"/>
    <property type="evidence" value="ECO:0007669"/>
    <property type="project" value="UniProtKB-KW"/>
</dbReference>
<evidence type="ECO:0000256" key="9">
    <source>
        <dbReference type="ARBA" id="ARBA00022932"/>
    </source>
</evidence>
<comment type="catalytic activity">
    <reaction evidence="11">
        <text>DNA(n) + a 2'-deoxyribonucleoside 5'-triphosphate = DNA(n+1) + diphosphate</text>
        <dbReference type="Rhea" id="RHEA:22508"/>
        <dbReference type="Rhea" id="RHEA-COMP:17339"/>
        <dbReference type="Rhea" id="RHEA-COMP:17340"/>
        <dbReference type="ChEBI" id="CHEBI:33019"/>
        <dbReference type="ChEBI" id="CHEBI:61560"/>
        <dbReference type="ChEBI" id="CHEBI:173112"/>
        <dbReference type="EC" id="2.7.7.7"/>
    </reaction>
</comment>
<dbReference type="Pfam" id="PF11798">
    <property type="entry name" value="IMS_HHH"/>
    <property type="match status" value="1"/>
</dbReference>
<dbReference type="GO" id="GO:0005829">
    <property type="term" value="C:cytosol"/>
    <property type="evidence" value="ECO:0007669"/>
    <property type="project" value="TreeGrafter"/>
</dbReference>
<dbReference type="EMBL" id="LAZR01008230">
    <property type="protein sequence ID" value="KKM80122.1"/>
    <property type="molecule type" value="Genomic_DNA"/>
</dbReference>
<evidence type="ECO:0000256" key="8">
    <source>
        <dbReference type="ARBA" id="ARBA00022842"/>
    </source>
</evidence>
<dbReference type="InterPro" id="IPR036775">
    <property type="entry name" value="DNA_pol_Y-fam_lit_finger_sf"/>
</dbReference>
<organism evidence="13">
    <name type="scientific">marine sediment metagenome</name>
    <dbReference type="NCBI Taxonomy" id="412755"/>
    <lineage>
        <taxon>unclassified sequences</taxon>
        <taxon>metagenomes</taxon>
        <taxon>ecological metagenomes</taxon>
    </lineage>
</organism>
<evidence type="ECO:0000256" key="3">
    <source>
        <dbReference type="ARBA" id="ARBA00022679"/>
    </source>
</evidence>
<dbReference type="GO" id="GO:0003684">
    <property type="term" value="F:damaged DNA binding"/>
    <property type="evidence" value="ECO:0007669"/>
    <property type="project" value="InterPro"/>
</dbReference>
<dbReference type="SUPFAM" id="SSF100879">
    <property type="entry name" value="Lesion bypass DNA polymerase (Y-family), little finger domain"/>
    <property type="match status" value="1"/>
</dbReference>
<dbReference type="Gene3D" id="1.10.150.20">
    <property type="entry name" value="5' to 3' exonuclease, C-terminal subdomain"/>
    <property type="match status" value="1"/>
</dbReference>
<dbReference type="InterPro" id="IPR024728">
    <property type="entry name" value="PolY_HhH_motif"/>
</dbReference>
<dbReference type="InterPro" id="IPR043502">
    <property type="entry name" value="DNA/RNA_pol_sf"/>
</dbReference>
<dbReference type="InterPro" id="IPR001126">
    <property type="entry name" value="UmuC"/>
</dbReference>
<evidence type="ECO:0000256" key="10">
    <source>
        <dbReference type="ARBA" id="ARBA00023204"/>
    </source>
</evidence>
<evidence type="ECO:0000313" key="13">
    <source>
        <dbReference type="EMBL" id="KKM80122.1"/>
    </source>
</evidence>
<dbReference type="PROSITE" id="PS50173">
    <property type="entry name" value="UMUC"/>
    <property type="match status" value="1"/>
</dbReference>
<dbReference type="EC" id="2.7.7.7" evidence="2"/>
<proteinExistence type="inferred from homology"/>
<protein>
    <recommendedName>
        <fullName evidence="2">DNA-directed DNA polymerase</fullName>
        <ecNumber evidence="2">2.7.7.7</ecNumber>
    </recommendedName>
</protein>
<dbReference type="GO" id="GO:0046872">
    <property type="term" value="F:metal ion binding"/>
    <property type="evidence" value="ECO:0007669"/>
    <property type="project" value="UniProtKB-KW"/>
</dbReference>
<evidence type="ECO:0000259" key="12">
    <source>
        <dbReference type="PROSITE" id="PS50173"/>
    </source>
</evidence>